<sequence length="125" mass="13693">MPSTLPVRLGVTALRRKPEVTVPKFVGQMAMDVREQAALVGLLVDAPQEPAFPFMVTDYVVRQFPEPGARVPFGAVVTLWFDFGPDEGEGGSGVREPRTPRPPHGGMQRELDEPDGSGEWILPVR</sequence>
<dbReference type="EMBL" id="JAAKZW010000049">
    <property type="protein sequence ID" value="NGO76941.1"/>
    <property type="molecule type" value="Genomic_DNA"/>
</dbReference>
<dbReference type="Gene3D" id="3.30.10.20">
    <property type="match status" value="1"/>
</dbReference>
<organism evidence="3 4">
    <name type="scientific">Streptomyces mesophilus</name>
    <dbReference type="NCBI Taxonomy" id="1775132"/>
    <lineage>
        <taxon>Bacteria</taxon>
        <taxon>Bacillati</taxon>
        <taxon>Actinomycetota</taxon>
        <taxon>Actinomycetes</taxon>
        <taxon>Kitasatosporales</taxon>
        <taxon>Streptomycetaceae</taxon>
        <taxon>Streptomyces</taxon>
    </lineage>
</organism>
<evidence type="ECO:0000259" key="2">
    <source>
        <dbReference type="Pfam" id="PF03793"/>
    </source>
</evidence>
<dbReference type="Proteomes" id="UP000481109">
    <property type="component" value="Unassembled WGS sequence"/>
</dbReference>
<reference evidence="3 4" key="1">
    <citation type="submission" date="2020-02" db="EMBL/GenBank/DDBJ databases">
        <title>Whole-genome analyses of novel actinobacteria.</title>
        <authorList>
            <person name="Sahin N."/>
            <person name="Tokatli A."/>
        </authorList>
    </citation>
    <scope>NUCLEOTIDE SEQUENCE [LARGE SCALE GENOMIC DNA]</scope>
    <source>
        <strain evidence="3 4">YC504</strain>
    </source>
</reference>
<gene>
    <name evidence="3" type="ORF">G6045_14895</name>
</gene>
<evidence type="ECO:0000313" key="4">
    <source>
        <dbReference type="Proteomes" id="UP000481109"/>
    </source>
</evidence>
<dbReference type="InterPro" id="IPR005543">
    <property type="entry name" value="PASTA_dom"/>
</dbReference>
<name>A0A6G4XJY6_9ACTN</name>
<protein>
    <submittedName>
        <fullName evidence="3">PASTA domain-containing protein</fullName>
    </submittedName>
</protein>
<accession>A0A6G4XJY6</accession>
<feature type="region of interest" description="Disordered" evidence="1">
    <location>
        <begin position="87"/>
        <end position="125"/>
    </location>
</feature>
<dbReference type="CDD" id="cd06577">
    <property type="entry name" value="PASTA_pknB"/>
    <property type="match status" value="1"/>
</dbReference>
<evidence type="ECO:0000256" key="1">
    <source>
        <dbReference type="SAM" id="MobiDB-lite"/>
    </source>
</evidence>
<dbReference type="AlphaFoldDB" id="A0A6G4XJY6"/>
<evidence type="ECO:0000313" key="3">
    <source>
        <dbReference type="EMBL" id="NGO76941.1"/>
    </source>
</evidence>
<dbReference type="Pfam" id="PF03793">
    <property type="entry name" value="PASTA"/>
    <property type="match status" value="1"/>
</dbReference>
<proteinExistence type="predicted"/>
<keyword evidence="4" id="KW-1185">Reference proteome</keyword>
<comment type="caution">
    <text evidence="3">The sequence shown here is derived from an EMBL/GenBank/DDBJ whole genome shotgun (WGS) entry which is preliminary data.</text>
</comment>
<feature type="domain" description="PASTA" evidence="2">
    <location>
        <begin position="20"/>
        <end position="82"/>
    </location>
</feature>